<name>A0ABW9G925_9GAMM</name>
<accession>A0ABW9G925</accession>
<organism evidence="1 2">
    <name type="scientific">Celerinatantimonas yamalensis</name>
    <dbReference type="NCBI Taxonomy" id="559956"/>
    <lineage>
        <taxon>Bacteria</taxon>
        <taxon>Pseudomonadati</taxon>
        <taxon>Pseudomonadota</taxon>
        <taxon>Gammaproteobacteria</taxon>
        <taxon>Celerinatantimonadaceae</taxon>
        <taxon>Celerinatantimonas</taxon>
    </lineage>
</organism>
<keyword evidence="2" id="KW-1185">Reference proteome</keyword>
<dbReference type="RefSeq" id="WP_408624450.1">
    <property type="nucleotide sequence ID" value="NZ_JBEQCT010000007.1"/>
</dbReference>
<reference evidence="1 2" key="1">
    <citation type="journal article" date="2013" name="Int. J. Syst. Evol. Microbiol.">
        <title>Celerinatantimonas yamalensis sp. nov., a cold-adapted diazotrophic bacterium from a cold permafrost brine.</title>
        <authorList>
            <person name="Shcherbakova V."/>
            <person name="Chuvilskaya N."/>
            <person name="Rivkina E."/>
            <person name="Demidov N."/>
            <person name="Uchaeva V."/>
            <person name="Suetin S."/>
            <person name="Suzina N."/>
            <person name="Gilichinsky D."/>
        </authorList>
    </citation>
    <scope>NUCLEOTIDE SEQUENCE [LARGE SCALE GENOMIC DNA]</scope>
    <source>
        <strain evidence="1 2">C7</strain>
    </source>
</reference>
<evidence type="ECO:0000313" key="1">
    <source>
        <dbReference type="EMBL" id="MFM2486166.1"/>
    </source>
</evidence>
<protein>
    <submittedName>
        <fullName evidence="1">Uncharacterized protein</fullName>
    </submittedName>
</protein>
<sequence>MVQNGLRAIDWVPDGNIKLRPRTFTIADAPDLIASENLFARKFDRRQDEAVISALEHHLETAISFVTPHAAMPKFPTSLPLWGVPRTC</sequence>
<gene>
    <name evidence="1" type="ORF">ABUE30_14025</name>
</gene>
<dbReference type="EMBL" id="JBEQCT010000007">
    <property type="protein sequence ID" value="MFM2486166.1"/>
    <property type="molecule type" value="Genomic_DNA"/>
</dbReference>
<dbReference type="Proteomes" id="UP001629953">
    <property type="component" value="Unassembled WGS sequence"/>
</dbReference>
<proteinExistence type="predicted"/>
<evidence type="ECO:0000313" key="2">
    <source>
        <dbReference type="Proteomes" id="UP001629953"/>
    </source>
</evidence>
<comment type="caution">
    <text evidence="1">The sequence shown here is derived from an EMBL/GenBank/DDBJ whole genome shotgun (WGS) entry which is preliminary data.</text>
</comment>